<evidence type="ECO:0000313" key="4">
    <source>
        <dbReference type="EMBL" id="CDT00347.1"/>
    </source>
</evidence>
<name>A0A0T7CWK5_9VIBR</name>
<dbReference type="Proteomes" id="UP000049495">
    <property type="component" value="Unassembled WGS sequence"/>
</dbReference>
<keyword evidence="1" id="KW-0802">TPR repeat</keyword>
<sequence>MKQQFRFASIALLSALTVGCASISAGSLFSHYSAQNKAIYQAVKSGDYSEAQQELPDYAAGDILDNFERGRINLLDQKYPESKSSFEVADQAVTEQQRKAVISISDSATSVGALAVNDNITEYVPADYELGFLHLYLGLNYLKKNDLEGAVIEMRRANQVQEQAKKQREAELDRAANDAKKQGLSANVGSILANYPDAGKKLQSVQNAYLMFLSGLLYEASNDLNSAYVDYRRALAVMPDNQDIIDRTMATAARLGMRQDLATLEKRYKQSSKINAGEGRVIVLQEQSAVQAMDSWRLDLPVYDSRDQGAIYSLALPYYPSQNVERFSALRISGQPLQEHLITDVNAMAQNDLSERMTSIVIRQALRVVAKDRIRKEATKGDDVGNILFNVWNTLTEQPDTRSWQSLPAEIKSSTFVANSGQYTLEAGAKTYDFDIREGQTTLVWISRQGNNATMWHKQLGRL</sequence>
<dbReference type="AlphaFoldDB" id="A0A0T7CWK5"/>
<reference evidence="7" key="1">
    <citation type="submission" date="2014-06" db="EMBL/GenBank/DDBJ databases">
        <authorList>
            <person name="Le Roux Frederique"/>
        </authorList>
    </citation>
    <scope>NUCLEOTIDE SEQUENCE [LARGE SCALE GENOMIC DNA]</scope>
    <source>
        <strain evidence="7">J5-5</strain>
    </source>
</reference>
<proteinExistence type="predicted"/>
<dbReference type="EMBL" id="CCJV01000140">
    <property type="protein sequence ID" value="CDT65543.1"/>
    <property type="molecule type" value="Genomic_DNA"/>
</dbReference>
<accession>A0A0T7CWK5</accession>
<keyword evidence="5" id="KW-0449">Lipoprotein</keyword>
<keyword evidence="3" id="KW-0732">Signal</keyword>
<gene>
    <name evidence="4" type="ORF">VCR4J5_1270146</name>
    <name evidence="5" type="ORF">VCR5J5_760019</name>
</gene>
<dbReference type="SUPFAM" id="SSF48452">
    <property type="entry name" value="TPR-like"/>
    <property type="match status" value="1"/>
</dbReference>
<evidence type="ECO:0000256" key="2">
    <source>
        <dbReference type="SAM" id="Coils"/>
    </source>
</evidence>
<dbReference type="InterPro" id="IPR011990">
    <property type="entry name" value="TPR-like_helical_dom_sf"/>
</dbReference>
<evidence type="ECO:0000256" key="3">
    <source>
        <dbReference type="SAM" id="SignalP"/>
    </source>
</evidence>
<dbReference type="OrthoDB" id="9769023at2"/>
<dbReference type="Proteomes" id="UP000049077">
    <property type="component" value="Unassembled WGS sequence"/>
</dbReference>
<dbReference type="RefSeq" id="WP_048658276.1">
    <property type="nucleotide sequence ID" value="NZ_CAWMAA010000051.1"/>
</dbReference>
<dbReference type="PROSITE" id="PS51257">
    <property type="entry name" value="PROKAR_LIPOPROTEIN"/>
    <property type="match status" value="1"/>
</dbReference>
<evidence type="ECO:0000313" key="5">
    <source>
        <dbReference type="EMBL" id="CDT65543.1"/>
    </source>
</evidence>
<dbReference type="InterPro" id="IPR019734">
    <property type="entry name" value="TPR_rpt"/>
</dbReference>
<evidence type="ECO:0000256" key="1">
    <source>
        <dbReference type="PROSITE-ProRule" id="PRU00339"/>
    </source>
</evidence>
<feature type="signal peptide" evidence="3">
    <location>
        <begin position="1"/>
        <end position="23"/>
    </location>
</feature>
<keyword evidence="6" id="KW-1185">Reference proteome</keyword>
<feature type="chain" id="PRO_5044546966" evidence="3">
    <location>
        <begin position="24"/>
        <end position="463"/>
    </location>
</feature>
<dbReference type="EMBL" id="CCJX01000032">
    <property type="protein sequence ID" value="CDT00347.1"/>
    <property type="molecule type" value="Genomic_DNA"/>
</dbReference>
<dbReference type="PROSITE" id="PS50005">
    <property type="entry name" value="TPR"/>
    <property type="match status" value="1"/>
</dbReference>
<protein>
    <submittedName>
        <fullName evidence="4 5">Lipoprotein</fullName>
    </submittedName>
</protein>
<organism evidence="5 7">
    <name type="scientific">Vibrio crassostreae</name>
    <dbReference type="NCBI Taxonomy" id="246167"/>
    <lineage>
        <taxon>Bacteria</taxon>
        <taxon>Pseudomonadati</taxon>
        <taxon>Pseudomonadota</taxon>
        <taxon>Gammaproteobacteria</taxon>
        <taxon>Vibrionales</taxon>
        <taxon>Vibrionaceae</taxon>
        <taxon>Vibrio</taxon>
    </lineage>
</organism>
<feature type="coiled-coil region" evidence="2">
    <location>
        <begin position="147"/>
        <end position="178"/>
    </location>
</feature>
<evidence type="ECO:0000313" key="7">
    <source>
        <dbReference type="Proteomes" id="UP000049495"/>
    </source>
</evidence>
<evidence type="ECO:0000313" key="6">
    <source>
        <dbReference type="Proteomes" id="UP000049077"/>
    </source>
</evidence>
<comment type="caution">
    <text evidence="5">The sequence shown here is derived from an EMBL/GenBank/DDBJ whole genome shotgun (WGS) entry which is preliminary data.</text>
</comment>
<dbReference type="Gene3D" id="1.25.40.10">
    <property type="entry name" value="Tetratricopeptide repeat domain"/>
    <property type="match status" value="1"/>
</dbReference>
<reference evidence="5 6" key="2">
    <citation type="submission" date="2014-06" db="EMBL/GenBank/DDBJ databases">
        <authorList>
            <person name="Le Roux F."/>
        </authorList>
    </citation>
    <scope>NUCLEOTIDE SEQUENCE</scope>
    <source>
        <strain evidence="4 6">J5-4</strain>
        <strain evidence="5">J5-5</strain>
    </source>
</reference>
<feature type="repeat" description="TPR" evidence="1">
    <location>
        <begin position="208"/>
        <end position="241"/>
    </location>
</feature>
<keyword evidence="2" id="KW-0175">Coiled coil</keyword>